<comment type="caution">
    <text evidence="2">The sequence shown here is derived from an EMBL/GenBank/DDBJ whole genome shotgun (WGS) entry which is preliminary data.</text>
</comment>
<evidence type="ECO:0000313" key="3">
    <source>
        <dbReference type="Proteomes" id="UP000664277"/>
    </source>
</evidence>
<feature type="transmembrane region" description="Helical" evidence="1">
    <location>
        <begin position="6"/>
        <end position="27"/>
    </location>
</feature>
<dbReference type="EMBL" id="JAFLCK010000008">
    <property type="protein sequence ID" value="MBN8660246.1"/>
    <property type="molecule type" value="Genomic_DNA"/>
</dbReference>
<keyword evidence="1" id="KW-0472">Membrane</keyword>
<accession>A0A8J7TLR9</accession>
<sequence length="276" mass="30793">MKAFDLFNILAIVIAFFLLLVLLFFIWQMLRSRQQTFPGFEEWMILGSVHRFPELFEMFALAEISQASAGSSELPVRLETLGQIELASGYLVVGDPFYFHSNDFEPFDETLPAGKHTIEALIVGDKNQVSRVAALRIMFPKSREVDLKNVPLDSWELRPAFPADSRFRCLEQRYLPAFGVQSGYAGLISKEDLLAFKNGYQSDVQAPAELTLAVSSDDPLHKKVSFSSLQSPIILAKAGAGVGSYRSYFISLKGEHLGFLVDFAVIGQPEPVELDC</sequence>
<dbReference type="InterPro" id="IPR025335">
    <property type="entry name" value="DUF4241"/>
</dbReference>
<keyword evidence="1" id="KW-0812">Transmembrane</keyword>
<name>A0A8J7TLR9_9BACT</name>
<organism evidence="2 3">
    <name type="scientific">Candidatus Obscuribacter phosphatis</name>
    <dbReference type="NCBI Taxonomy" id="1906157"/>
    <lineage>
        <taxon>Bacteria</taxon>
        <taxon>Bacillati</taxon>
        <taxon>Candidatus Melainabacteria</taxon>
        <taxon>Candidatus Obscuribacterales</taxon>
        <taxon>Candidatus Obscuribacteraceae</taxon>
        <taxon>Candidatus Obscuribacter</taxon>
    </lineage>
</organism>
<evidence type="ECO:0000313" key="2">
    <source>
        <dbReference type="EMBL" id="MBN8660246.1"/>
    </source>
</evidence>
<reference evidence="2" key="1">
    <citation type="submission" date="2021-02" db="EMBL/GenBank/DDBJ databases">
        <title>Genome-Resolved Metagenomics of a Microbial Community Performing Photosynthetic Biological Nutrient Removal.</title>
        <authorList>
            <person name="Mcdaniel E.A."/>
        </authorList>
    </citation>
    <scope>NUCLEOTIDE SEQUENCE</scope>
    <source>
        <strain evidence="2">UWPOB_OBS1</strain>
    </source>
</reference>
<protein>
    <submittedName>
        <fullName evidence="2">DUF4241 domain-containing protein</fullName>
    </submittedName>
</protein>
<gene>
    <name evidence="2" type="ORF">J0M35_07770</name>
</gene>
<proteinExistence type="predicted"/>
<evidence type="ECO:0000256" key="1">
    <source>
        <dbReference type="SAM" id="Phobius"/>
    </source>
</evidence>
<keyword evidence="1" id="KW-1133">Transmembrane helix</keyword>
<dbReference type="Pfam" id="PF14025">
    <property type="entry name" value="DUF4241"/>
    <property type="match status" value="1"/>
</dbReference>
<dbReference type="Proteomes" id="UP000664277">
    <property type="component" value="Unassembled WGS sequence"/>
</dbReference>
<dbReference type="AlphaFoldDB" id="A0A8J7TLR9"/>